<dbReference type="EMBL" id="FOVF01000037">
    <property type="protein sequence ID" value="SFN61117.1"/>
    <property type="molecule type" value="Genomic_DNA"/>
</dbReference>
<evidence type="ECO:0000313" key="2">
    <source>
        <dbReference type="Proteomes" id="UP000198575"/>
    </source>
</evidence>
<dbReference type="OrthoDB" id="5289737at2"/>
<name>A0A1I5AFA8_9GAMM</name>
<keyword evidence="2" id="KW-1185">Reference proteome</keyword>
<dbReference type="Proteomes" id="UP000198575">
    <property type="component" value="Unassembled WGS sequence"/>
</dbReference>
<sequence>MNPSLVAIDLAKNCYQVCVLDAEGQVKSNRRFSAGKFTQFIHQLPITSIAMEACGSSNYWGRRLQALGHRVLLIPAQHVKVF</sequence>
<organism evidence="1 2">
    <name type="scientific">Dokdonella immobilis</name>
    <dbReference type="NCBI Taxonomy" id="578942"/>
    <lineage>
        <taxon>Bacteria</taxon>
        <taxon>Pseudomonadati</taxon>
        <taxon>Pseudomonadota</taxon>
        <taxon>Gammaproteobacteria</taxon>
        <taxon>Lysobacterales</taxon>
        <taxon>Rhodanobacteraceae</taxon>
        <taxon>Dokdonella</taxon>
    </lineage>
</organism>
<feature type="non-terminal residue" evidence="1">
    <location>
        <position position="82"/>
    </location>
</feature>
<gene>
    <name evidence="1" type="ORF">SAMN05216289_1371</name>
</gene>
<reference evidence="1 2" key="1">
    <citation type="submission" date="2016-10" db="EMBL/GenBank/DDBJ databases">
        <authorList>
            <person name="de Groot N.N."/>
        </authorList>
    </citation>
    <scope>NUCLEOTIDE SEQUENCE [LARGE SCALE GENOMIC DNA]</scope>
    <source>
        <strain evidence="1 2">CGMCC 1.7659</strain>
    </source>
</reference>
<evidence type="ECO:0000313" key="1">
    <source>
        <dbReference type="EMBL" id="SFN61117.1"/>
    </source>
</evidence>
<dbReference type="AlphaFoldDB" id="A0A1I5AFA8"/>
<proteinExistence type="predicted"/>
<protein>
    <recommendedName>
        <fullName evidence="3">Transposase</fullName>
    </recommendedName>
</protein>
<accession>A0A1I5AFA8</accession>
<evidence type="ECO:0008006" key="3">
    <source>
        <dbReference type="Google" id="ProtNLM"/>
    </source>
</evidence>